<reference evidence="2 3" key="1">
    <citation type="journal article" date="2021" name="Syst. Appl. Microbiol.">
        <title>Persephonella atlantica sp. nov.: How to adapt to physico-chemical gradients in high temperature hydrothermal habitats.</title>
        <authorList>
            <person name="Francois D.X."/>
            <person name="Godfroy A."/>
            <person name="Mathien C."/>
            <person name="Aube J."/>
            <person name="Cathalot C."/>
            <person name="Lesongeur F."/>
            <person name="L'Haridon S."/>
            <person name="Philippon X."/>
            <person name="Roussel E.G."/>
        </authorList>
    </citation>
    <scope>NUCLEOTIDE SEQUENCE [LARGE SCALE GENOMIC DNA]</scope>
    <source>
        <strain evidence="2 3">MO1340</strain>
    </source>
</reference>
<evidence type="ECO:0000256" key="1">
    <source>
        <dbReference type="SAM" id="SignalP"/>
    </source>
</evidence>
<protein>
    <submittedName>
        <fullName evidence="2">Outer membrane beta-barrel protein</fullName>
    </submittedName>
</protein>
<feature type="signal peptide" evidence="1">
    <location>
        <begin position="1"/>
        <end position="20"/>
    </location>
</feature>
<comment type="caution">
    <text evidence="2">The sequence shown here is derived from an EMBL/GenBank/DDBJ whole genome shotgun (WGS) entry which is preliminary data.</text>
</comment>
<sequence length="405" mass="42435">MRKVLSLAAAGLLAAGAAQAGTLTVANSDIVLYGGVSASFDWQNNDIFARTIYPNFNAAGTYTGDSNLANTFNRDNFHVSTFAIGLMKKADANSPIGFNAAFASFTVPTLVASSAAINNAGLIAAGSTGSFQPWLAYVTIAPVEGLSVDAGLLWNKFGEAPLTILNQHYTRGILFTGHPVLYAGARVNYDAGVAKVYVGYNQGGGLRQGSGNYVANIGGTNIDVGYNIKDAFEAGVTADLGMAKVGLHTYNESKGRDLYVACVKADAGVAKVGLEIDYTKLDDAAKIPGADDSAWGIALNIDPVVAPNISVPIRIEYVDNGDGSDIGLTGTDAGTFVKSLGSGVYLTGEGSTWSFTITPTYKPTKNTFARLEAAYISTDKKVFVDDKENAKDNRTILAFEAGFLF</sequence>
<dbReference type="Proteomes" id="UP000772812">
    <property type="component" value="Unassembled WGS sequence"/>
</dbReference>
<dbReference type="SUPFAM" id="SSF56935">
    <property type="entry name" value="Porins"/>
    <property type="match status" value="1"/>
</dbReference>
<name>A0ABS1GJD3_9AQUI</name>
<dbReference type="Pfam" id="PF07642">
    <property type="entry name" value="BBP2"/>
    <property type="match status" value="1"/>
</dbReference>
<evidence type="ECO:0000313" key="2">
    <source>
        <dbReference type="EMBL" id="MBK3333044.1"/>
    </source>
</evidence>
<keyword evidence="1" id="KW-0732">Signal</keyword>
<organism evidence="2 3">
    <name type="scientific">Persephonella atlantica</name>
    <dbReference type="NCBI Taxonomy" id="2699429"/>
    <lineage>
        <taxon>Bacteria</taxon>
        <taxon>Pseudomonadati</taxon>
        <taxon>Aquificota</taxon>
        <taxon>Aquificia</taxon>
        <taxon>Aquificales</taxon>
        <taxon>Hydrogenothermaceae</taxon>
        <taxon>Persephonella</taxon>
    </lineage>
</organism>
<evidence type="ECO:0000313" key="3">
    <source>
        <dbReference type="Proteomes" id="UP000772812"/>
    </source>
</evidence>
<proteinExistence type="predicted"/>
<keyword evidence="3" id="KW-1185">Reference proteome</keyword>
<dbReference type="EMBL" id="JAACYA010000002">
    <property type="protein sequence ID" value="MBK3333044.1"/>
    <property type="molecule type" value="Genomic_DNA"/>
</dbReference>
<dbReference type="InterPro" id="IPR011486">
    <property type="entry name" value="BBP2"/>
</dbReference>
<feature type="chain" id="PRO_5046737631" evidence="1">
    <location>
        <begin position="21"/>
        <end position="405"/>
    </location>
</feature>
<accession>A0ABS1GJD3</accession>
<gene>
    <name evidence="2" type="ORF">GWK41_08175</name>
</gene>
<dbReference type="RefSeq" id="WP_200674439.1">
    <property type="nucleotide sequence ID" value="NZ_JAACYA010000002.1"/>
</dbReference>